<sequence length="93" mass="11007">MADYTKDLEQLVDILLMEFNKQFNGSMINPHVKSYWSKLKTRLEADVVTALEQKPMEESSKELLNKTLAEKFTDQRFLAHTAMFMNQYERTKK</sequence>
<evidence type="ECO:0000313" key="1">
    <source>
        <dbReference type="EMBL" id="AFC25907.1"/>
    </source>
</evidence>
<accession>H6L0V1</accession>
<reference evidence="1 2" key="1">
    <citation type="journal article" date="2012" name="Stand. Genomic Sci.">
        <title>Complete genome sequencing and analysis of Saprospira grandis str. Lewin, a predatory marine bacterium.</title>
        <authorList>
            <person name="Saw J.H."/>
            <person name="Yuryev A."/>
            <person name="Kanbe M."/>
            <person name="Hou S."/>
            <person name="Young A.G."/>
            <person name="Aizawa S."/>
            <person name="Alam M."/>
        </authorList>
    </citation>
    <scope>NUCLEOTIDE SEQUENCE [LARGE SCALE GENOMIC DNA]</scope>
    <source>
        <strain evidence="1 2">Lewin</strain>
    </source>
</reference>
<dbReference type="STRING" id="984262.SGRA_3179"/>
<dbReference type="AlphaFoldDB" id="H6L0V1"/>
<proteinExistence type="predicted"/>
<dbReference type="Proteomes" id="UP000007519">
    <property type="component" value="Chromosome"/>
</dbReference>
<name>H6L0V1_SAPGL</name>
<dbReference type="RefSeq" id="WP_015693504.1">
    <property type="nucleotide sequence ID" value="NC_016940.1"/>
</dbReference>
<dbReference type="OrthoDB" id="9835957at2"/>
<evidence type="ECO:0000313" key="2">
    <source>
        <dbReference type="Proteomes" id="UP000007519"/>
    </source>
</evidence>
<gene>
    <name evidence="1" type="ordered locus">SGRA_3179</name>
</gene>
<protein>
    <submittedName>
        <fullName evidence="1">Uncharacterized protein</fullName>
    </submittedName>
</protein>
<dbReference type="HOGENOM" id="CLU_2397899_0_0_10"/>
<keyword evidence="2" id="KW-1185">Reference proteome</keyword>
<dbReference type="EMBL" id="CP002831">
    <property type="protein sequence ID" value="AFC25907.1"/>
    <property type="molecule type" value="Genomic_DNA"/>
</dbReference>
<organism evidence="1 2">
    <name type="scientific">Saprospira grandis (strain Lewin)</name>
    <dbReference type="NCBI Taxonomy" id="984262"/>
    <lineage>
        <taxon>Bacteria</taxon>
        <taxon>Pseudomonadati</taxon>
        <taxon>Bacteroidota</taxon>
        <taxon>Saprospiria</taxon>
        <taxon>Saprospirales</taxon>
        <taxon>Saprospiraceae</taxon>
        <taxon>Saprospira</taxon>
    </lineage>
</organism>
<dbReference type="KEGG" id="sgn:SGRA_3179"/>